<comment type="caution">
    <text evidence="2">The sequence shown here is derived from an EMBL/GenBank/DDBJ whole genome shotgun (WGS) entry which is preliminary data.</text>
</comment>
<accession>A0ABV4XJV0</accession>
<dbReference type="Proteomes" id="UP001576784">
    <property type="component" value="Unassembled WGS sequence"/>
</dbReference>
<organism evidence="2 3">
    <name type="scientific">Floridaenema flaviceps BLCC-F50</name>
    <dbReference type="NCBI Taxonomy" id="3153642"/>
    <lineage>
        <taxon>Bacteria</taxon>
        <taxon>Bacillati</taxon>
        <taxon>Cyanobacteriota</taxon>
        <taxon>Cyanophyceae</taxon>
        <taxon>Oscillatoriophycideae</taxon>
        <taxon>Aerosakkonematales</taxon>
        <taxon>Aerosakkonemataceae</taxon>
        <taxon>Floridanema</taxon>
        <taxon>Floridanema flaviceps</taxon>
    </lineage>
</organism>
<dbReference type="EMBL" id="JBHFNR010000019">
    <property type="protein sequence ID" value="MFB2891959.1"/>
    <property type="molecule type" value="Genomic_DNA"/>
</dbReference>
<sequence>MTANSQASKPAESAESAQPAQPSKPAITISIPTKENKQASQLRDALRIIAWTQFKVEHKGDVKGLKLYQKVFEPEWLKHEVQNMNFQQLMEYIKSLGYEVHEVLNLRNNYYANGRANNRNDRNQFPEESDFSDNIGF</sequence>
<name>A0ABV4XJV0_9CYAN</name>
<evidence type="ECO:0000313" key="3">
    <source>
        <dbReference type="Proteomes" id="UP001576784"/>
    </source>
</evidence>
<evidence type="ECO:0000256" key="1">
    <source>
        <dbReference type="SAM" id="MobiDB-lite"/>
    </source>
</evidence>
<keyword evidence="3" id="KW-1185">Reference proteome</keyword>
<reference evidence="2 3" key="1">
    <citation type="submission" date="2024-09" db="EMBL/GenBank/DDBJ databases">
        <title>Floridaenema gen nov. (Aerosakkonemataceae, Aerosakkonematales ord. nov., Cyanobacteria) from benthic tropical and subtropical fresh waters, with the description of four new species.</title>
        <authorList>
            <person name="Moretto J.A."/>
            <person name="Berthold D.E."/>
            <person name="Lefler F.W."/>
            <person name="Huang I.-S."/>
            <person name="Laughinghouse H. IV."/>
        </authorList>
    </citation>
    <scope>NUCLEOTIDE SEQUENCE [LARGE SCALE GENOMIC DNA]</scope>
    <source>
        <strain evidence="2 3">BLCC-F50</strain>
    </source>
</reference>
<proteinExistence type="predicted"/>
<protein>
    <submittedName>
        <fullName evidence="2">Uncharacterized protein</fullName>
    </submittedName>
</protein>
<feature type="region of interest" description="Disordered" evidence="1">
    <location>
        <begin position="115"/>
        <end position="137"/>
    </location>
</feature>
<feature type="region of interest" description="Disordered" evidence="1">
    <location>
        <begin position="1"/>
        <end position="35"/>
    </location>
</feature>
<evidence type="ECO:0000313" key="2">
    <source>
        <dbReference type="EMBL" id="MFB2891959.1"/>
    </source>
</evidence>
<dbReference type="RefSeq" id="WP_413261636.1">
    <property type="nucleotide sequence ID" value="NZ_JBHFNR010000019.1"/>
</dbReference>
<gene>
    <name evidence="2" type="ORF">ACE1CI_03330</name>
</gene>